<dbReference type="SUPFAM" id="SSF52540">
    <property type="entry name" value="P-loop containing nucleoside triphosphate hydrolases"/>
    <property type="match status" value="2"/>
</dbReference>
<dbReference type="OrthoDB" id="196131at2759"/>
<feature type="compositionally biased region" description="Basic residues" evidence="8">
    <location>
        <begin position="696"/>
        <end position="711"/>
    </location>
</feature>
<dbReference type="PROSITE" id="PS00039">
    <property type="entry name" value="DEAD_ATP_HELICASE"/>
    <property type="match status" value="1"/>
</dbReference>
<keyword evidence="5" id="KW-0067">ATP-binding</keyword>
<dbReference type="InterPro" id="IPR014014">
    <property type="entry name" value="RNA_helicase_DEAD_Q_motif"/>
</dbReference>
<evidence type="ECO:0000256" key="4">
    <source>
        <dbReference type="ARBA" id="ARBA00022806"/>
    </source>
</evidence>
<feature type="compositionally biased region" description="Basic and acidic residues" evidence="8">
    <location>
        <begin position="837"/>
        <end position="854"/>
    </location>
</feature>
<accession>A0A7J0FJA7</accession>
<reference evidence="12 13" key="1">
    <citation type="submission" date="2019-07" db="EMBL/GenBank/DDBJ databases">
        <title>De Novo Assembly of kiwifruit Actinidia rufa.</title>
        <authorList>
            <person name="Sugita-Konishi S."/>
            <person name="Sato K."/>
            <person name="Mori E."/>
            <person name="Abe Y."/>
            <person name="Kisaki G."/>
            <person name="Hamano K."/>
            <person name="Suezawa K."/>
            <person name="Otani M."/>
            <person name="Fukuda T."/>
            <person name="Manabe T."/>
            <person name="Gomi K."/>
            <person name="Tabuchi M."/>
            <person name="Akimitsu K."/>
            <person name="Kataoka I."/>
        </authorList>
    </citation>
    <scope>NUCLEOTIDE SEQUENCE [LARGE SCALE GENOMIC DNA]</scope>
    <source>
        <strain evidence="13">cv. Fuchu</strain>
    </source>
</reference>
<feature type="domain" description="Helicase ATP-binding" evidence="9">
    <location>
        <begin position="340"/>
        <end position="515"/>
    </location>
</feature>
<dbReference type="InterPro" id="IPR014001">
    <property type="entry name" value="Helicase_ATP-bd"/>
</dbReference>
<dbReference type="Pfam" id="PF00270">
    <property type="entry name" value="DEAD"/>
    <property type="match status" value="1"/>
</dbReference>
<keyword evidence="13" id="KW-1185">Reference proteome</keyword>
<evidence type="ECO:0000259" key="11">
    <source>
        <dbReference type="PROSITE" id="PS51195"/>
    </source>
</evidence>
<dbReference type="PROSITE" id="PS51195">
    <property type="entry name" value="Q_MOTIF"/>
    <property type="match status" value="1"/>
</dbReference>
<evidence type="ECO:0000256" key="5">
    <source>
        <dbReference type="ARBA" id="ARBA00022840"/>
    </source>
</evidence>
<feature type="compositionally biased region" description="Acidic residues" evidence="8">
    <location>
        <begin position="45"/>
        <end position="56"/>
    </location>
</feature>
<proteinExistence type="predicted"/>
<keyword evidence="3 12" id="KW-0378">Hydrolase</keyword>
<evidence type="ECO:0000256" key="8">
    <source>
        <dbReference type="SAM" id="MobiDB-lite"/>
    </source>
</evidence>
<feature type="domain" description="Helicase C-terminal" evidence="10">
    <location>
        <begin position="540"/>
        <end position="689"/>
    </location>
</feature>
<evidence type="ECO:0000256" key="2">
    <source>
        <dbReference type="ARBA" id="ARBA00022741"/>
    </source>
</evidence>
<organism evidence="12 13">
    <name type="scientific">Actinidia rufa</name>
    <dbReference type="NCBI Taxonomy" id="165716"/>
    <lineage>
        <taxon>Eukaryota</taxon>
        <taxon>Viridiplantae</taxon>
        <taxon>Streptophyta</taxon>
        <taxon>Embryophyta</taxon>
        <taxon>Tracheophyta</taxon>
        <taxon>Spermatophyta</taxon>
        <taxon>Magnoliopsida</taxon>
        <taxon>eudicotyledons</taxon>
        <taxon>Gunneridae</taxon>
        <taxon>Pentapetalae</taxon>
        <taxon>asterids</taxon>
        <taxon>Ericales</taxon>
        <taxon>Actinidiaceae</taxon>
        <taxon>Actinidia</taxon>
    </lineage>
</organism>
<feature type="domain" description="DEAD-box RNA helicase Q" evidence="11">
    <location>
        <begin position="309"/>
        <end position="337"/>
    </location>
</feature>
<feature type="region of interest" description="Disordered" evidence="8">
    <location>
        <begin position="17"/>
        <end position="80"/>
    </location>
</feature>
<dbReference type="InterPro" id="IPR001650">
    <property type="entry name" value="Helicase_C-like"/>
</dbReference>
<feature type="compositionally biased region" description="Polar residues" evidence="8">
    <location>
        <begin position="820"/>
        <end position="835"/>
    </location>
</feature>
<feature type="short sequence motif" description="Q motif" evidence="7">
    <location>
        <begin position="309"/>
        <end position="337"/>
    </location>
</feature>
<dbReference type="AlphaFoldDB" id="A0A7J0FJA7"/>
<dbReference type="GO" id="GO:0016787">
    <property type="term" value="F:hydrolase activity"/>
    <property type="evidence" value="ECO:0007669"/>
    <property type="project" value="UniProtKB-KW"/>
</dbReference>
<keyword evidence="6" id="KW-0694">RNA-binding</keyword>
<dbReference type="PANTHER" id="PTHR47958">
    <property type="entry name" value="ATP-DEPENDENT RNA HELICASE DBP3"/>
    <property type="match status" value="1"/>
</dbReference>
<protein>
    <recommendedName>
        <fullName evidence="1">RNA helicase</fullName>
        <ecNumber evidence="1">3.6.4.13</ecNumber>
    </recommendedName>
</protein>
<dbReference type="CDD" id="cd18787">
    <property type="entry name" value="SF2_C_DEAD"/>
    <property type="match status" value="1"/>
</dbReference>
<dbReference type="SMART" id="SM00490">
    <property type="entry name" value="HELICc"/>
    <property type="match status" value="1"/>
</dbReference>
<dbReference type="PROSITE" id="PS51192">
    <property type="entry name" value="HELICASE_ATP_BIND_1"/>
    <property type="match status" value="1"/>
</dbReference>
<comment type="caution">
    <text evidence="12">The sequence shown here is derived from an EMBL/GenBank/DDBJ whole genome shotgun (WGS) entry which is preliminary data.</text>
</comment>
<dbReference type="FunFam" id="3.40.50.300:FF:000079">
    <property type="entry name" value="probable ATP-dependent RNA helicase DDX17"/>
    <property type="match status" value="1"/>
</dbReference>
<evidence type="ECO:0000256" key="6">
    <source>
        <dbReference type="ARBA" id="ARBA00022884"/>
    </source>
</evidence>
<dbReference type="SMART" id="SM00487">
    <property type="entry name" value="DEXDc"/>
    <property type="match status" value="1"/>
</dbReference>
<evidence type="ECO:0000259" key="9">
    <source>
        <dbReference type="PROSITE" id="PS51192"/>
    </source>
</evidence>
<evidence type="ECO:0000313" key="13">
    <source>
        <dbReference type="Proteomes" id="UP000585474"/>
    </source>
</evidence>
<keyword evidence="4" id="KW-0347">Helicase</keyword>
<dbReference type="InterPro" id="IPR011545">
    <property type="entry name" value="DEAD/DEAH_box_helicase_dom"/>
</dbReference>
<name>A0A7J0FJA7_9ERIC</name>
<dbReference type="GO" id="GO:0003724">
    <property type="term" value="F:RNA helicase activity"/>
    <property type="evidence" value="ECO:0007669"/>
    <property type="project" value="UniProtKB-EC"/>
</dbReference>
<feature type="region of interest" description="Disordered" evidence="8">
    <location>
        <begin position="696"/>
        <end position="720"/>
    </location>
</feature>
<keyword evidence="2" id="KW-0547">Nucleotide-binding</keyword>
<dbReference type="Gene3D" id="3.40.50.300">
    <property type="entry name" value="P-loop containing nucleotide triphosphate hydrolases"/>
    <property type="match status" value="2"/>
</dbReference>
<evidence type="ECO:0000256" key="1">
    <source>
        <dbReference type="ARBA" id="ARBA00012552"/>
    </source>
</evidence>
<dbReference type="PROSITE" id="PS51194">
    <property type="entry name" value="HELICASE_CTER"/>
    <property type="match status" value="1"/>
</dbReference>
<dbReference type="CDD" id="cd17952">
    <property type="entry name" value="DEADc_DDX42"/>
    <property type="match status" value="1"/>
</dbReference>
<dbReference type="GO" id="GO:0005524">
    <property type="term" value="F:ATP binding"/>
    <property type="evidence" value="ECO:0007669"/>
    <property type="project" value="UniProtKB-KW"/>
</dbReference>
<dbReference type="InterPro" id="IPR000629">
    <property type="entry name" value="RNA-helicase_DEAD-box_CS"/>
</dbReference>
<feature type="region of interest" description="Disordered" evidence="8">
    <location>
        <begin position="804"/>
        <end position="854"/>
    </location>
</feature>
<sequence>MSKRKFGFEGFGINRPITYNFERSQPAQRLYVPPSSRSGGHDNYEDSDVDNIDYDDRDGSNDAADSVGDVGGGGDDEIDPLDAFMEGIQEDLKAAAPPKAEKKFEKYRDDEEDDPVESFLRAKKDVGLTLASDALHAGYDSDEEVYAAAKAVDAGMVEYDSDDNPILLDKRKIEPIPALDHSLIDYEAFNKDFYEEKPSISAFIYSPRGGVLSTSALYDWQPPQPSLKEGVDYKQIINVSVNSVIFVASGRSLSLSRKHGYFKKVAVRVPGTGTGTAKNVPGMSEQDVVEYRKSLAIRVSGFDVPRPIKTFGDSGFSVELAKAIAKQAYEKPTPIQCQALPIVLSGRDIIGIAKTGSGKTAAFVLPMIVHVMDQPELVKEEGPIGVICAPTRELAHQIYLEAKKFAKSHGIRVSAVYGGMSKLDQFKELKAGCEIVVATPGRLIDMLKMKALTMLRATYLVLDEADRMFDLGFEPQIRSIVGQIRQDRQTLLFSATMPRKVEKLAREILTDPIRVTVGEVGMANEDITQVVQVIPSDAEKMPWLIERVPALIDNGDVLVFSSKKATVDEIESQLAQRGFKVAALHGDKDQASRMDILQKFKSGMYHVLIATDVAARGLDIKSIKSVVNFDIARDIDMHVHRIGRTGRAGDKDGTAYTLITQKEARFAGELVNGLIAAGQNVSAELMDLAMKDGRFRSKRDARKGGGKRAKGRGGGNRGVRGVDFGLGIGYNADSNNTSSSTVPSRSATVSSMRTGMMPQFKSNFVATASNSQNQSINNSSGSYANKRMVLPGFVSGGSIGGDVNAAWTTNSPNPAPASGGNPTNQNPRGNASQKNSESSRDRPRERRRPSGWDQ</sequence>
<dbReference type="EMBL" id="BJWL01000013">
    <property type="protein sequence ID" value="GFY98653.1"/>
    <property type="molecule type" value="Genomic_DNA"/>
</dbReference>
<dbReference type="InterPro" id="IPR027417">
    <property type="entry name" value="P-loop_NTPase"/>
</dbReference>
<dbReference type="EC" id="3.6.4.13" evidence="1"/>
<gene>
    <name evidence="12" type="ORF">Acr_13g0000540</name>
</gene>
<evidence type="ECO:0000313" key="12">
    <source>
        <dbReference type="EMBL" id="GFY98653.1"/>
    </source>
</evidence>
<evidence type="ECO:0000256" key="7">
    <source>
        <dbReference type="PROSITE-ProRule" id="PRU00552"/>
    </source>
</evidence>
<evidence type="ECO:0000256" key="3">
    <source>
        <dbReference type="ARBA" id="ARBA00022801"/>
    </source>
</evidence>
<dbReference type="Proteomes" id="UP000585474">
    <property type="component" value="Unassembled WGS sequence"/>
</dbReference>
<dbReference type="Pfam" id="PF00271">
    <property type="entry name" value="Helicase_C"/>
    <property type="match status" value="1"/>
</dbReference>
<evidence type="ECO:0000259" key="10">
    <source>
        <dbReference type="PROSITE" id="PS51194"/>
    </source>
</evidence>
<dbReference type="GO" id="GO:0003723">
    <property type="term" value="F:RNA binding"/>
    <property type="evidence" value="ECO:0007669"/>
    <property type="project" value="UniProtKB-KW"/>
</dbReference>